<dbReference type="Proteomes" id="UP000643701">
    <property type="component" value="Unassembled WGS sequence"/>
</dbReference>
<dbReference type="AlphaFoldDB" id="A0A967DYE8"/>
<protein>
    <recommendedName>
        <fullName evidence="3">Outer membrane porin, OprD family</fullName>
    </recommendedName>
</protein>
<reference evidence="1" key="1">
    <citation type="submission" date="2020-03" db="EMBL/GenBank/DDBJ databases">
        <title>Psychroflexus Maritimus sp. nov., isolate from marine sediment.</title>
        <authorList>
            <person name="Zhong Y.-L."/>
        </authorList>
    </citation>
    <scope>NUCLEOTIDE SEQUENCE</scope>
    <source>
        <strain evidence="1">C1</strain>
    </source>
</reference>
<keyword evidence="2" id="KW-1185">Reference proteome</keyword>
<sequence>MKNTLYFLFIVFTLSLNAQKNKQQEAKWHFIKQASLEGEFRNFFMHTNNSESLSDYYTNASGLKLKLNSGRWKGLDLAVGGRYITKTFSSVIAEKDQETGQFTKWEYELYDVLNRNNFNFFLLEEFYLNYQSKKTSIRLGNMLVETPMFSISDGRMRPFIYRGLNTAYAINSKHQIKFWWLTHTLVRSTTNWFNNNEAIGLITNGFQPNGQVADYQNQYNSRGSGIFNYNFQHNQWCIDYYQFHLDDIMTMSFAEIRKTLGKFNLGMQYTYQHPLKTNRKLAYVHRYIQPDERPQVISTRIRYANSTYSITGAYSYSLATGRMLFPKELGRDWYYTSTARSRMEGLGDAHNFLLKGEYFIPKSKLYFAVEYIQMLGPEIDNFHLNKYNIDEYWQVNARVRYDANFLKGVNFDLLYVFKENLNNNDPINVFNRSDYNQFNLVTNIYF</sequence>
<dbReference type="EMBL" id="JAANAS010000024">
    <property type="protein sequence ID" value="NGZ89043.1"/>
    <property type="molecule type" value="Genomic_DNA"/>
</dbReference>
<evidence type="ECO:0008006" key="3">
    <source>
        <dbReference type="Google" id="ProtNLM"/>
    </source>
</evidence>
<evidence type="ECO:0000313" key="2">
    <source>
        <dbReference type="Proteomes" id="UP000643701"/>
    </source>
</evidence>
<organism evidence="1 2">
    <name type="scientific">Psychroflexus maritimus</name>
    <dbReference type="NCBI Taxonomy" id="2714865"/>
    <lineage>
        <taxon>Bacteria</taxon>
        <taxon>Pseudomonadati</taxon>
        <taxon>Bacteroidota</taxon>
        <taxon>Flavobacteriia</taxon>
        <taxon>Flavobacteriales</taxon>
        <taxon>Flavobacteriaceae</taxon>
        <taxon>Psychroflexus</taxon>
    </lineage>
</organism>
<dbReference type="InterPro" id="IPR023614">
    <property type="entry name" value="Porin_dom_sf"/>
</dbReference>
<name>A0A967DYE8_9FLAO</name>
<dbReference type="RefSeq" id="WP_166399312.1">
    <property type="nucleotide sequence ID" value="NZ_JAANAS010000024.1"/>
</dbReference>
<comment type="caution">
    <text evidence="1">The sequence shown here is derived from an EMBL/GenBank/DDBJ whole genome shotgun (WGS) entry which is preliminary data.</text>
</comment>
<evidence type="ECO:0000313" key="1">
    <source>
        <dbReference type="EMBL" id="NGZ89043.1"/>
    </source>
</evidence>
<gene>
    <name evidence="1" type="ORF">G7034_02110</name>
</gene>
<dbReference type="Gene3D" id="2.40.160.10">
    <property type="entry name" value="Porin"/>
    <property type="match status" value="1"/>
</dbReference>
<accession>A0A967DYE8</accession>
<proteinExistence type="predicted"/>